<feature type="transmembrane region" description="Helical" evidence="5">
    <location>
        <begin position="150"/>
        <end position="167"/>
    </location>
</feature>
<evidence type="ECO:0000256" key="1">
    <source>
        <dbReference type="ARBA" id="ARBA00022475"/>
    </source>
</evidence>
<evidence type="ECO:0000256" key="5">
    <source>
        <dbReference type="HAMAP-Rule" id="MF_00189"/>
    </source>
</evidence>
<dbReference type="InterPro" id="IPR006008">
    <property type="entry name" value="YciB"/>
</dbReference>
<evidence type="ECO:0000313" key="7">
    <source>
        <dbReference type="EMBL" id="KAA5804008.1"/>
    </source>
</evidence>
<evidence type="ECO:0000313" key="8">
    <source>
        <dbReference type="Proteomes" id="UP000325122"/>
    </source>
</evidence>
<evidence type="ECO:0000256" key="6">
    <source>
        <dbReference type="SAM" id="MobiDB-lite"/>
    </source>
</evidence>
<proteinExistence type="inferred from homology"/>
<keyword evidence="3 5" id="KW-1133">Transmembrane helix</keyword>
<keyword evidence="2 5" id="KW-0812">Transmembrane</keyword>
<dbReference type="GO" id="GO:0005886">
    <property type="term" value="C:plasma membrane"/>
    <property type="evidence" value="ECO:0007669"/>
    <property type="project" value="UniProtKB-SubCell"/>
</dbReference>
<reference evidence="7 8" key="1">
    <citation type="submission" date="2019-09" db="EMBL/GenBank/DDBJ databases">
        <authorList>
            <person name="Kevbrin V."/>
            <person name="Grouzdev D.S."/>
        </authorList>
    </citation>
    <scope>NUCLEOTIDE SEQUENCE [LARGE SCALE GENOMIC DNA]</scope>
    <source>
        <strain evidence="7 8">G-192</strain>
    </source>
</reference>
<dbReference type="Pfam" id="PF04279">
    <property type="entry name" value="IspA"/>
    <property type="match status" value="1"/>
</dbReference>
<evidence type="ECO:0000256" key="2">
    <source>
        <dbReference type="ARBA" id="ARBA00022692"/>
    </source>
</evidence>
<comment type="similarity">
    <text evidence="5">Belongs to the YciB family.</text>
</comment>
<dbReference type="PANTHER" id="PTHR36917:SF1">
    <property type="entry name" value="INNER MEMBRANE-SPANNING PROTEIN YCIB"/>
    <property type="match status" value="1"/>
</dbReference>
<comment type="subcellular location">
    <subcellularLocation>
        <location evidence="5">Cell inner membrane</location>
        <topology evidence="5">Multi-pass membrane protein</topology>
    </subcellularLocation>
</comment>
<accession>A0A5M6ZLB5</accession>
<dbReference type="EMBL" id="VWOJ01000002">
    <property type="protein sequence ID" value="KAA5804008.1"/>
    <property type="molecule type" value="Genomic_DNA"/>
</dbReference>
<keyword evidence="8" id="KW-1185">Reference proteome</keyword>
<feature type="transmembrane region" description="Helical" evidence="5">
    <location>
        <begin position="115"/>
        <end position="138"/>
    </location>
</feature>
<keyword evidence="5" id="KW-0997">Cell inner membrane</keyword>
<sequence>MTETQARPENADTKTAKGKAAGKTVGQGSKLLVDVGPAAVFMISYNVARGQIGDQAIYWATGLFMAATALALVWALITQKRFPPMLVVTFVIVTAFGAMTIYLQDPVFIYIKPTIINLLFCFSILISFAFGFNVWRALFGSIFEMPERAWTILAIRWALFFAFLALMNESLWRHITDSSVDPAFMQAARWIEGFEITESFWVNFRFWATYPLFFIFVLLNVPITLKYAREPGSGDEAGSPAQ</sequence>
<evidence type="ECO:0000256" key="4">
    <source>
        <dbReference type="ARBA" id="ARBA00023136"/>
    </source>
</evidence>
<feature type="transmembrane region" description="Helical" evidence="5">
    <location>
        <begin position="204"/>
        <end position="223"/>
    </location>
</feature>
<dbReference type="PANTHER" id="PTHR36917">
    <property type="entry name" value="INTRACELLULAR SEPTATION PROTEIN A-RELATED"/>
    <property type="match status" value="1"/>
</dbReference>
<feature type="transmembrane region" description="Helical" evidence="5">
    <location>
        <begin position="56"/>
        <end position="77"/>
    </location>
</feature>
<dbReference type="AlphaFoldDB" id="A0A5M6ZLB5"/>
<dbReference type="RefSeq" id="WP_150023275.1">
    <property type="nucleotide sequence ID" value="NZ_VWOJ01000002.1"/>
</dbReference>
<gene>
    <name evidence="5" type="primary">yciB</name>
    <name evidence="7" type="ORF">F1654_09495</name>
</gene>
<feature type="region of interest" description="Disordered" evidence="6">
    <location>
        <begin position="1"/>
        <end position="21"/>
    </location>
</feature>
<dbReference type="Proteomes" id="UP000325122">
    <property type="component" value="Unassembled WGS sequence"/>
</dbReference>
<name>A0A5M6ZLB5_9PROT</name>
<comment type="caution">
    <text evidence="7">The sequence shown here is derived from an EMBL/GenBank/DDBJ whole genome shotgun (WGS) entry which is preliminary data.</text>
</comment>
<dbReference type="HAMAP" id="MF_00189">
    <property type="entry name" value="YciB"/>
    <property type="match status" value="1"/>
</dbReference>
<keyword evidence="1 5" id="KW-1003">Cell membrane</keyword>
<organism evidence="7 8">
    <name type="scientific">Alkalicaulis satelles</name>
    <dbReference type="NCBI Taxonomy" id="2609175"/>
    <lineage>
        <taxon>Bacteria</taxon>
        <taxon>Pseudomonadati</taxon>
        <taxon>Pseudomonadota</taxon>
        <taxon>Alphaproteobacteria</taxon>
        <taxon>Maricaulales</taxon>
        <taxon>Maricaulaceae</taxon>
        <taxon>Alkalicaulis</taxon>
    </lineage>
</organism>
<comment type="function">
    <text evidence="5">Plays a role in cell envelope biogenesis, maintenance of cell envelope integrity and membrane homeostasis.</text>
</comment>
<keyword evidence="4 5" id="KW-0472">Membrane</keyword>
<feature type="transmembrane region" description="Helical" evidence="5">
    <location>
        <begin position="84"/>
        <end position="103"/>
    </location>
</feature>
<protein>
    <recommendedName>
        <fullName evidence="5">Inner membrane-spanning protein YciB</fullName>
    </recommendedName>
</protein>
<evidence type="ECO:0000256" key="3">
    <source>
        <dbReference type="ARBA" id="ARBA00022989"/>
    </source>
</evidence>